<protein>
    <submittedName>
        <fullName evidence="3">Exopolysaccharide biosynthesis protein</fullName>
    </submittedName>
</protein>
<feature type="transmembrane region" description="Helical" evidence="2">
    <location>
        <begin position="77"/>
        <end position="99"/>
    </location>
</feature>
<dbReference type="PANTHER" id="PTHR41795:SF1">
    <property type="entry name" value="EXOPOLYSACCHARIDE SYNTHESIS PROTEIN"/>
    <property type="match status" value="1"/>
</dbReference>
<feature type="transmembrane region" description="Helical" evidence="2">
    <location>
        <begin position="135"/>
        <end position="156"/>
    </location>
</feature>
<evidence type="ECO:0000256" key="2">
    <source>
        <dbReference type="SAM" id="Phobius"/>
    </source>
</evidence>
<dbReference type="EMBL" id="PHIG01000004">
    <property type="protein sequence ID" value="PJK31519.1"/>
    <property type="molecule type" value="Genomic_DNA"/>
</dbReference>
<dbReference type="OrthoDB" id="7949130at2"/>
<accession>A0A2M9G718</accession>
<proteinExistence type="predicted"/>
<reference evidence="3 4" key="1">
    <citation type="submission" date="2017-11" db="EMBL/GenBank/DDBJ databases">
        <title>Draft genome sequence of Rhizobiales bacterium SY3-13.</title>
        <authorList>
            <person name="Sun C."/>
        </authorList>
    </citation>
    <scope>NUCLEOTIDE SEQUENCE [LARGE SCALE GENOMIC DNA]</scope>
    <source>
        <strain evidence="3 4">SY3-13</strain>
    </source>
</reference>
<dbReference type="AlphaFoldDB" id="A0A2M9G718"/>
<dbReference type="RefSeq" id="WP_109794345.1">
    <property type="nucleotide sequence ID" value="NZ_PHIG01000004.1"/>
</dbReference>
<sequence length="218" mass="22735">MTMEAASPGRARGRAAGGGEPESLTEVLDRLLDHADGRQVSVGEMLDAFDKRAFAPLLLVPGLVALGPTGAIPGVSIATATIIVLVALQMLVGADHPWLPDRAQRVRFPKSKLQTLVQKSRPVARFIDRFLKHRLTTLTDGIFGRLGAIFCIAMAATMYPLALVPFGVALPSAAIVVFSLGLAARDGVMVILANALGLGALGLAGWFVMNGASQVASG</sequence>
<keyword evidence="2" id="KW-0472">Membrane</keyword>
<keyword evidence="4" id="KW-1185">Reference proteome</keyword>
<organism evidence="3 4">
    <name type="scientific">Minwuia thermotolerans</name>
    <dbReference type="NCBI Taxonomy" id="2056226"/>
    <lineage>
        <taxon>Bacteria</taxon>
        <taxon>Pseudomonadati</taxon>
        <taxon>Pseudomonadota</taxon>
        <taxon>Alphaproteobacteria</taxon>
        <taxon>Minwuiales</taxon>
        <taxon>Minwuiaceae</taxon>
        <taxon>Minwuia</taxon>
    </lineage>
</organism>
<evidence type="ECO:0000256" key="1">
    <source>
        <dbReference type="SAM" id="MobiDB-lite"/>
    </source>
</evidence>
<evidence type="ECO:0000313" key="4">
    <source>
        <dbReference type="Proteomes" id="UP000229498"/>
    </source>
</evidence>
<comment type="caution">
    <text evidence="3">The sequence shown here is derived from an EMBL/GenBank/DDBJ whole genome shotgun (WGS) entry which is preliminary data.</text>
</comment>
<feature type="transmembrane region" description="Helical" evidence="2">
    <location>
        <begin position="162"/>
        <end position="183"/>
    </location>
</feature>
<dbReference type="PANTHER" id="PTHR41795">
    <property type="entry name" value="EXOPOLYSACCHARIDE SYNTHESIS PROTEIN"/>
    <property type="match status" value="1"/>
</dbReference>
<name>A0A2M9G718_9PROT</name>
<gene>
    <name evidence="3" type="ORF">CVT23_00225</name>
</gene>
<dbReference type="Proteomes" id="UP000229498">
    <property type="component" value="Unassembled WGS sequence"/>
</dbReference>
<feature type="transmembrane region" description="Helical" evidence="2">
    <location>
        <begin position="190"/>
        <end position="209"/>
    </location>
</feature>
<feature type="region of interest" description="Disordered" evidence="1">
    <location>
        <begin position="1"/>
        <end position="21"/>
    </location>
</feature>
<feature type="transmembrane region" description="Helical" evidence="2">
    <location>
        <begin position="53"/>
        <end position="71"/>
    </location>
</feature>
<dbReference type="PIRSF" id="PIRSF033239">
    <property type="entry name" value="ExoD"/>
    <property type="match status" value="1"/>
</dbReference>
<keyword evidence="2" id="KW-1133">Transmembrane helix</keyword>
<dbReference type="InterPro" id="IPR010331">
    <property type="entry name" value="ExoD"/>
</dbReference>
<evidence type="ECO:0000313" key="3">
    <source>
        <dbReference type="EMBL" id="PJK31519.1"/>
    </source>
</evidence>
<keyword evidence="2" id="KW-0812">Transmembrane</keyword>
<feature type="compositionally biased region" description="Low complexity" evidence="1">
    <location>
        <begin position="1"/>
        <end position="10"/>
    </location>
</feature>
<dbReference type="Pfam" id="PF06055">
    <property type="entry name" value="ExoD"/>
    <property type="match status" value="1"/>
</dbReference>